<evidence type="ECO:0000313" key="2">
    <source>
        <dbReference type="EMBL" id="MBW75729.1"/>
    </source>
</evidence>
<evidence type="ECO:0000256" key="1">
    <source>
        <dbReference type="SAM" id="SignalP"/>
    </source>
</evidence>
<name>A0A2M4DE04_ANODA</name>
<feature type="chain" id="PRO_5014695239" evidence="1">
    <location>
        <begin position="19"/>
        <end position="67"/>
    </location>
</feature>
<sequence length="67" mass="7427">MVLSSLAFFHRFWLPVLSAGRLSRGVLFLFAPVGPDARRVRAVEPNGTRIGVCLLSATSMDRLDLRL</sequence>
<protein>
    <submittedName>
        <fullName evidence="2">Putative secreted protein</fullName>
    </submittedName>
</protein>
<dbReference type="EMBL" id="GGFL01011551">
    <property type="protein sequence ID" value="MBW75729.1"/>
    <property type="molecule type" value="Transcribed_RNA"/>
</dbReference>
<keyword evidence="1" id="KW-0732">Signal</keyword>
<dbReference type="AlphaFoldDB" id="A0A2M4DE04"/>
<feature type="signal peptide" evidence="1">
    <location>
        <begin position="1"/>
        <end position="18"/>
    </location>
</feature>
<proteinExistence type="predicted"/>
<organism evidence="2">
    <name type="scientific">Anopheles darlingi</name>
    <name type="common">Mosquito</name>
    <dbReference type="NCBI Taxonomy" id="43151"/>
    <lineage>
        <taxon>Eukaryota</taxon>
        <taxon>Metazoa</taxon>
        <taxon>Ecdysozoa</taxon>
        <taxon>Arthropoda</taxon>
        <taxon>Hexapoda</taxon>
        <taxon>Insecta</taxon>
        <taxon>Pterygota</taxon>
        <taxon>Neoptera</taxon>
        <taxon>Endopterygota</taxon>
        <taxon>Diptera</taxon>
        <taxon>Nematocera</taxon>
        <taxon>Culicoidea</taxon>
        <taxon>Culicidae</taxon>
        <taxon>Anophelinae</taxon>
        <taxon>Anopheles</taxon>
    </lineage>
</organism>
<reference evidence="2" key="1">
    <citation type="submission" date="2018-01" db="EMBL/GenBank/DDBJ databases">
        <title>An insight into the sialome of Amazonian anophelines.</title>
        <authorList>
            <person name="Ribeiro J.M."/>
            <person name="Scarpassa V."/>
            <person name="Calvo E."/>
        </authorList>
    </citation>
    <scope>NUCLEOTIDE SEQUENCE</scope>
</reference>
<accession>A0A2M4DE04</accession>